<name>A0A5C7A4U7_9GAMM</name>
<feature type="modified residue" description="N6-(pyridoxal phosphate)lysine" evidence="15">
    <location>
        <position position="326"/>
    </location>
</feature>
<proteinExistence type="inferred from homology"/>
<evidence type="ECO:0000256" key="10">
    <source>
        <dbReference type="ARBA" id="ARBA00023004"/>
    </source>
</evidence>
<dbReference type="SFLD" id="SFLDG01070">
    <property type="entry name" value="PLP-dependent"/>
    <property type="match status" value="1"/>
</dbReference>
<dbReference type="PANTHER" id="PTHR30538">
    <property type="entry name" value="LYSINE 2,3-AMINOMUTASE-RELATED"/>
    <property type="match status" value="1"/>
</dbReference>
<evidence type="ECO:0000256" key="15">
    <source>
        <dbReference type="PIRSR" id="PIRSR603739-50"/>
    </source>
</evidence>
<evidence type="ECO:0000256" key="3">
    <source>
        <dbReference type="ARBA" id="ARBA00001966"/>
    </source>
</evidence>
<evidence type="ECO:0000256" key="14">
    <source>
        <dbReference type="PIRSR" id="PIRSR004911-1"/>
    </source>
</evidence>
<keyword evidence="9 15" id="KW-0663">Pyridoxal phosphate</keyword>
<gene>
    <name evidence="17" type="primary">epmB</name>
    <name evidence="17" type="ORF">ES754_06235</name>
</gene>
<sequence>MINHLITQKNWQTQLSEAITSIDELLEILNLQSLKAQIYLPTHFELRVPRAFVAKMGVGDANDPLLQQVLPNQMEQVSVSGYITDPLAENTQNPIKGLLHKYESRVLLTLTGACAIHCRYCFRQHFDYSANMPTSSTEADIINYISAHPEINEVILSGGDPLSVTNRRLFAWLDILEALPQLTTIRLHTRLPIVIPARLDNELLERLAQSRCQIVMVVHCNHANEIDELTAIALQRARAAGLTLLNQTVLLAGVNDSASVQVALSQRLFSAGVLPYYLHVLDKVAGAAHFDCDERSACDLYWLLLAALPGYLVPRLVRELPNRPFKVPVDIYKQA</sequence>
<evidence type="ECO:0000256" key="8">
    <source>
        <dbReference type="ARBA" id="ARBA00022723"/>
    </source>
</evidence>
<evidence type="ECO:0000313" key="17">
    <source>
        <dbReference type="EMBL" id="TXD98499.1"/>
    </source>
</evidence>
<evidence type="ECO:0000256" key="11">
    <source>
        <dbReference type="ARBA" id="ARBA00023014"/>
    </source>
</evidence>
<protein>
    <recommendedName>
        <fullName evidence="5">L-lysine 2,3-aminomutase</fullName>
    </recommendedName>
    <alternativeName>
        <fullName evidence="13">EF-P post-translational modification enzyme B</fullName>
    </alternativeName>
</protein>
<organism evidence="17 18">
    <name type="scientific">Psychrobacter frigidicola</name>
    <dbReference type="NCBI Taxonomy" id="45611"/>
    <lineage>
        <taxon>Bacteria</taxon>
        <taxon>Pseudomonadati</taxon>
        <taxon>Pseudomonadota</taxon>
        <taxon>Gammaproteobacteria</taxon>
        <taxon>Moraxellales</taxon>
        <taxon>Moraxellaceae</taxon>
        <taxon>Psychrobacter</taxon>
    </lineage>
</organism>
<dbReference type="GO" id="GO:0046872">
    <property type="term" value="F:metal ion binding"/>
    <property type="evidence" value="ECO:0007669"/>
    <property type="project" value="UniProtKB-KW"/>
</dbReference>
<dbReference type="PIRSF" id="PIRSF004911">
    <property type="entry name" value="DUF160"/>
    <property type="match status" value="1"/>
</dbReference>
<dbReference type="InterPro" id="IPR007197">
    <property type="entry name" value="rSAM"/>
</dbReference>
<dbReference type="Pfam" id="PF13353">
    <property type="entry name" value="Fer4_12"/>
    <property type="match status" value="1"/>
</dbReference>
<comment type="cofactor">
    <cofactor evidence="2 15">
        <name>pyridoxal 5'-phosphate</name>
        <dbReference type="ChEBI" id="CHEBI:597326"/>
    </cofactor>
</comment>
<dbReference type="InterPro" id="IPR022462">
    <property type="entry name" value="EpmB"/>
</dbReference>
<keyword evidence="8 14" id="KW-0479">Metal-binding</keyword>
<dbReference type="GO" id="GO:0051539">
    <property type="term" value="F:4 iron, 4 sulfur cluster binding"/>
    <property type="evidence" value="ECO:0007669"/>
    <property type="project" value="UniProtKB-KW"/>
</dbReference>
<dbReference type="Gene3D" id="3.20.20.70">
    <property type="entry name" value="Aldolase class I"/>
    <property type="match status" value="1"/>
</dbReference>
<evidence type="ECO:0000256" key="12">
    <source>
        <dbReference type="ARBA" id="ARBA00023235"/>
    </source>
</evidence>
<reference evidence="17 18" key="1">
    <citation type="submission" date="2019-08" db="EMBL/GenBank/DDBJ databases">
        <title>Genome sequence of Psychrobacter frigidicola ACAM304 (type strain).</title>
        <authorList>
            <person name="Bowman J.P."/>
        </authorList>
    </citation>
    <scope>NUCLEOTIDE SEQUENCE [LARGE SCALE GENOMIC DNA]</scope>
    <source>
        <strain evidence="17 18">ACAM 304</strain>
    </source>
</reference>
<comment type="catalytic activity">
    <reaction evidence="1">
        <text>L-lysine = D-beta-lysine</text>
        <dbReference type="Rhea" id="RHEA:44148"/>
        <dbReference type="ChEBI" id="CHEBI:32551"/>
        <dbReference type="ChEBI" id="CHEBI:84138"/>
    </reaction>
</comment>
<dbReference type="GO" id="GO:0016853">
    <property type="term" value="F:isomerase activity"/>
    <property type="evidence" value="ECO:0007669"/>
    <property type="project" value="UniProtKB-KW"/>
</dbReference>
<dbReference type="NCBIfam" id="TIGR03821">
    <property type="entry name" value="EFP_modif_epmB"/>
    <property type="match status" value="1"/>
</dbReference>
<evidence type="ECO:0000256" key="13">
    <source>
        <dbReference type="ARBA" id="ARBA00030756"/>
    </source>
</evidence>
<dbReference type="Proteomes" id="UP000321903">
    <property type="component" value="Unassembled WGS sequence"/>
</dbReference>
<keyword evidence="10" id="KW-0408">Iron</keyword>
<evidence type="ECO:0000256" key="4">
    <source>
        <dbReference type="ARBA" id="ARBA00008703"/>
    </source>
</evidence>
<evidence type="ECO:0000256" key="5">
    <source>
        <dbReference type="ARBA" id="ARBA00022363"/>
    </source>
</evidence>
<keyword evidence="12" id="KW-0413">Isomerase</keyword>
<comment type="caution">
    <text evidence="17">The sequence shown here is derived from an EMBL/GenBank/DDBJ whole genome shotgun (WGS) entry which is preliminary data.</text>
</comment>
<keyword evidence="18" id="KW-1185">Reference proteome</keyword>
<comment type="cofactor">
    <cofactor evidence="3">
        <name>[4Fe-4S] cluster</name>
        <dbReference type="ChEBI" id="CHEBI:49883"/>
    </cofactor>
</comment>
<dbReference type="EMBL" id="VORZ01000001">
    <property type="protein sequence ID" value="TXD98499.1"/>
    <property type="molecule type" value="Genomic_DNA"/>
</dbReference>
<evidence type="ECO:0000259" key="16">
    <source>
        <dbReference type="PROSITE" id="PS51918"/>
    </source>
</evidence>
<keyword evidence="7" id="KW-0949">S-adenosyl-L-methionine</keyword>
<feature type="binding site" evidence="14">
    <location>
        <position position="114"/>
    </location>
    <ligand>
        <name>[4Fe-4S] cluster</name>
        <dbReference type="ChEBI" id="CHEBI:49883"/>
        <note>4Fe-4S-S-AdoMet</note>
    </ligand>
</feature>
<comment type="similarity">
    <text evidence="4">Belongs to the radical SAM superfamily. KamA family.</text>
</comment>
<feature type="domain" description="Radical SAM core" evidence="16">
    <location>
        <begin position="100"/>
        <end position="323"/>
    </location>
</feature>
<dbReference type="AlphaFoldDB" id="A0A5C7A4U7"/>
<accession>A0A5C7A4U7</accession>
<dbReference type="SFLD" id="SFLDS00029">
    <property type="entry name" value="Radical_SAM"/>
    <property type="match status" value="1"/>
</dbReference>
<dbReference type="NCBIfam" id="TIGR00238">
    <property type="entry name" value="KamA family radical SAM protein"/>
    <property type="match status" value="1"/>
</dbReference>
<evidence type="ECO:0000256" key="2">
    <source>
        <dbReference type="ARBA" id="ARBA00001933"/>
    </source>
</evidence>
<dbReference type="PANTHER" id="PTHR30538:SF1">
    <property type="entry name" value="L-LYSINE 2,3-AMINOMUTASE"/>
    <property type="match status" value="1"/>
</dbReference>
<evidence type="ECO:0000256" key="9">
    <source>
        <dbReference type="ARBA" id="ARBA00022898"/>
    </source>
</evidence>
<dbReference type="SFLD" id="SFLDF00314">
    <property type="entry name" value="L-lysine_2_3-aminomutase_(yjeK"/>
    <property type="match status" value="1"/>
</dbReference>
<dbReference type="RefSeq" id="WP_147223020.1">
    <property type="nucleotide sequence ID" value="NZ_CAJGYY010000001.1"/>
</dbReference>
<dbReference type="InterPro" id="IPR013785">
    <property type="entry name" value="Aldolase_TIM"/>
</dbReference>
<dbReference type="InterPro" id="IPR058240">
    <property type="entry name" value="rSAM_sf"/>
</dbReference>
<keyword evidence="11 14" id="KW-0411">Iron-sulfur</keyword>
<feature type="binding site" evidence="14">
    <location>
        <position position="118"/>
    </location>
    <ligand>
        <name>[4Fe-4S] cluster</name>
        <dbReference type="ChEBI" id="CHEBI:49883"/>
        <note>4Fe-4S-S-AdoMet</note>
    </ligand>
</feature>
<keyword evidence="6 14" id="KW-0004">4Fe-4S</keyword>
<evidence type="ECO:0000313" key="18">
    <source>
        <dbReference type="Proteomes" id="UP000321903"/>
    </source>
</evidence>
<evidence type="ECO:0000256" key="1">
    <source>
        <dbReference type="ARBA" id="ARBA00001352"/>
    </source>
</evidence>
<feature type="binding site" evidence="14">
    <location>
        <position position="121"/>
    </location>
    <ligand>
        <name>[4Fe-4S] cluster</name>
        <dbReference type="ChEBI" id="CHEBI:49883"/>
        <note>4Fe-4S-S-AdoMet</note>
    </ligand>
</feature>
<dbReference type="CDD" id="cd01335">
    <property type="entry name" value="Radical_SAM"/>
    <property type="match status" value="1"/>
</dbReference>
<evidence type="ECO:0000256" key="7">
    <source>
        <dbReference type="ARBA" id="ARBA00022691"/>
    </source>
</evidence>
<dbReference type="PROSITE" id="PS51918">
    <property type="entry name" value="RADICAL_SAM"/>
    <property type="match status" value="1"/>
</dbReference>
<dbReference type="InterPro" id="IPR003739">
    <property type="entry name" value="Lys_aminomutase/Glu_NH3_mut"/>
</dbReference>
<evidence type="ECO:0000256" key="6">
    <source>
        <dbReference type="ARBA" id="ARBA00022485"/>
    </source>
</evidence>
<dbReference type="SUPFAM" id="SSF102114">
    <property type="entry name" value="Radical SAM enzymes"/>
    <property type="match status" value="1"/>
</dbReference>
<dbReference type="OrthoDB" id="9770937at2"/>